<feature type="compositionally biased region" description="Basic residues" evidence="1">
    <location>
        <begin position="57"/>
        <end position="67"/>
    </location>
</feature>
<comment type="caution">
    <text evidence="2">The sequence shown here is derived from an EMBL/GenBank/DDBJ whole genome shotgun (WGS) entry which is preliminary data.</text>
</comment>
<accession>A0A2V0PFE9</accession>
<keyword evidence="3" id="KW-1185">Reference proteome</keyword>
<feature type="compositionally biased region" description="Low complexity" evidence="1">
    <location>
        <begin position="32"/>
        <end position="45"/>
    </location>
</feature>
<dbReference type="OrthoDB" id="439127at2759"/>
<feature type="region of interest" description="Disordered" evidence="1">
    <location>
        <begin position="1"/>
        <end position="82"/>
    </location>
</feature>
<gene>
    <name evidence="2" type="ORF">Rsub_09276</name>
</gene>
<protein>
    <recommendedName>
        <fullName evidence="4">Tetratricopeptide repeat protein</fullName>
    </recommendedName>
</protein>
<dbReference type="Pfam" id="PF13181">
    <property type="entry name" value="TPR_8"/>
    <property type="match status" value="2"/>
</dbReference>
<dbReference type="SUPFAM" id="SSF48452">
    <property type="entry name" value="TPR-like"/>
    <property type="match status" value="1"/>
</dbReference>
<evidence type="ECO:0000313" key="2">
    <source>
        <dbReference type="EMBL" id="GBF96643.1"/>
    </source>
</evidence>
<dbReference type="EMBL" id="BDRX01000084">
    <property type="protein sequence ID" value="GBF96643.1"/>
    <property type="molecule type" value="Genomic_DNA"/>
</dbReference>
<evidence type="ECO:0000313" key="3">
    <source>
        <dbReference type="Proteomes" id="UP000247498"/>
    </source>
</evidence>
<evidence type="ECO:0000256" key="1">
    <source>
        <dbReference type="SAM" id="MobiDB-lite"/>
    </source>
</evidence>
<dbReference type="InterPro" id="IPR019734">
    <property type="entry name" value="TPR_rpt"/>
</dbReference>
<evidence type="ECO:0008006" key="4">
    <source>
        <dbReference type="Google" id="ProtNLM"/>
    </source>
</evidence>
<dbReference type="Gene3D" id="1.25.40.10">
    <property type="entry name" value="Tetratricopeptide repeat domain"/>
    <property type="match status" value="1"/>
</dbReference>
<dbReference type="Proteomes" id="UP000247498">
    <property type="component" value="Unassembled WGS sequence"/>
</dbReference>
<dbReference type="NCBIfam" id="NF047558">
    <property type="entry name" value="TPR_END_plus"/>
    <property type="match status" value="1"/>
</dbReference>
<dbReference type="InParanoid" id="A0A2V0PFE9"/>
<organism evidence="2 3">
    <name type="scientific">Raphidocelis subcapitata</name>
    <dbReference type="NCBI Taxonomy" id="307507"/>
    <lineage>
        <taxon>Eukaryota</taxon>
        <taxon>Viridiplantae</taxon>
        <taxon>Chlorophyta</taxon>
        <taxon>core chlorophytes</taxon>
        <taxon>Chlorophyceae</taxon>
        <taxon>CS clade</taxon>
        <taxon>Sphaeropleales</taxon>
        <taxon>Selenastraceae</taxon>
        <taxon>Raphidocelis</taxon>
    </lineage>
</organism>
<dbReference type="InterPro" id="IPR011990">
    <property type="entry name" value="TPR-like_helical_dom_sf"/>
</dbReference>
<name>A0A2V0PFE9_9CHLO</name>
<dbReference type="STRING" id="307507.A0A2V0PFE9"/>
<dbReference type="AlphaFoldDB" id="A0A2V0PFE9"/>
<reference evidence="2 3" key="1">
    <citation type="journal article" date="2018" name="Sci. Rep.">
        <title>Raphidocelis subcapitata (=Pseudokirchneriella subcapitata) provides an insight into genome evolution and environmental adaptations in the Sphaeropleales.</title>
        <authorList>
            <person name="Suzuki S."/>
            <person name="Yamaguchi H."/>
            <person name="Nakajima N."/>
            <person name="Kawachi M."/>
        </authorList>
    </citation>
    <scope>NUCLEOTIDE SEQUENCE [LARGE SCALE GENOMIC DNA]</scope>
    <source>
        <strain evidence="2 3">NIES-35</strain>
    </source>
</reference>
<sequence>MSEGVQDLLARDRKRNGGDLPATEFDLPPEPAEAAEAPAPAPAEAEPADEPQGSGKRGSRLKSRQQRRRDLEAKTDSTAVDGPKRCKDAIDAGLALFQQQQYQAAIDSFNLALELPGNGAYRLPGSPREYLCPSDAEENAALYNMACCYAQMGQADAALTCVDAVLENGFDDVKTLTTDPDLAPIRGPQLQQLIEKYTGLQARVMGVFKRKEVIEADPNKPSGPWWEVRW</sequence>
<proteinExistence type="predicted"/>